<dbReference type="Proteomes" id="UP000197424">
    <property type="component" value="Chromosome"/>
</dbReference>
<accession>A0A248LMX6</accession>
<dbReference type="AlphaFoldDB" id="A0A248LMX6"/>
<gene>
    <name evidence="1" type="ORF">LHGZ1_3286</name>
</gene>
<protein>
    <submittedName>
        <fullName evidence="1">Uncharacterized protein</fullName>
    </submittedName>
</protein>
<sequence length="32" mass="3905">MNRKHDWRRALSRLLFSPPHRAASAARRRFRS</sequence>
<evidence type="ECO:0000313" key="1">
    <source>
        <dbReference type="EMBL" id="ASJ26117.1"/>
    </source>
</evidence>
<evidence type="ECO:0000313" key="2">
    <source>
        <dbReference type="Proteomes" id="UP000197424"/>
    </source>
</evidence>
<reference evidence="2" key="1">
    <citation type="submission" date="2017-06" db="EMBL/GenBank/DDBJ databases">
        <title>Whole genome sequence of Laribacter hongkongensis LHGZ1.</title>
        <authorList>
            <person name="Chen D."/>
            <person name="Wu H."/>
            <person name="Chen J."/>
        </authorList>
    </citation>
    <scope>NUCLEOTIDE SEQUENCE [LARGE SCALE GENOMIC DNA]</scope>
    <source>
        <strain evidence="2">LHGZ1</strain>
    </source>
</reference>
<name>A0A248LMX6_9NEIS</name>
<organism evidence="1 2">
    <name type="scientific">Laribacter hongkongensis</name>
    <dbReference type="NCBI Taxonomy" id="168471"/>
    <lineage>
        <taxon>Bacteria</taxon>
        <taxon>Pseudomonadati</taxon>
        <taxon>Pseudomonadota</taxon>
        <taxon>Betaproteobacteria</taxon>
        <taxon>Neisseriales</taxon>
        <taxon>Aquaspirillaceae</taxon>
        <taxon>Laribacter</taxon>
    </lineage>
</organism>
<proteinExistence type="predicted"/>
<dbReference type="EMBL" id="CP022115">
    <property type="protein sequence ID" value="ASJ26117.1"/>
    <property type="molecule type" value="Genomic_DNA"/>
</dbReference>